<name>A0A6J3J8D6_SAPAP</name>
<reference evidence="3" key="1">
    <citation type="submission" date="2025-08" db="UniProtKB">
        <authorList>
            <consortium name="RefSeq"/>
        </authorList>
    </citation>
    <scope>IDENTIFICATION</scope>
    <source>
        <tissue evidence="3">Blood</tissue>
    </source>
</reference>
<proteinExistence type="predicted"/>
<sequence length="202" mass="21602">MFPRLVLNSQAQVILLPQPPKVLDYRHELPHLASFPLTKTGMLSWEKSAAMPVLAGLTAHLWDLGGGGGGGGGPQRLSERVHPQPSRQCQPPPPQHPGPYQERIWVGGEGWGEVGGPRLLKVGQRDREVGRGLGCGSAGRGRAMGGMPRMGTVGGFGQALSLPAWPSTWFQDFCLPSLPGKLPAPLISEQQPLDSSPRSLFN</sequence>
<protein>
    <submittedName>
        <fullName evidence="3">LOW QUALITY PROTEIN: uncharacterized protein C20orf203</fullName>
    </submittedName>
</protein>
<accession>A0A6J3J8D6</accession>
<dbReference type="RefSeq" id="XP_032151151.1">
    <property type="nucleotide sequence ID" value="XM_032295260.1"/>
</dbReference>
<feature type="compositionally biased region" description="Gly residues" evidence="1">
    <location>
        <begin position="65"/>
        <end position="74"/>
    </location>
</feature>
<feature type="region of interest" description="Disordered" evidence="1">
    <location>
        <begin position="65"/>
        <end position="97"/>
    </location>
</feature>
<dbReference type="Proteomes" id="UP000504640">
    <property type="component" value="Unplaced"/>
</dbReference>
<dbReference type="Pfam" id="PF17714">
    <property type="entry name" value="DUF5559"/>
    <property type="match status" value="1"/>
</dbReference>
<evidence type="ECO:0000256" key="1">
    <source>
        <dbReference type="SAM" id="MobiDB-lite"/>
    </source>
</evidence>
<evidence type="ECO:0000313" key="3">
    <source>
        <dbReference type="RefSeq" id="XP_032151151.1"/>
    </source>
</evidence>
<gene>
    <name evidence="3" type="primary">LOC116562833</name>
</gene>
<evidence type="ECO:0000313" key="2">
    <source>
        <dbReference type="Proteomes" id="UP000504640"/>
    </source>
</evidence>
<dbReference type="GeneID" id="116562833"/>
<keyword evidence="2" id="KW-1185">Reference proteome</keyword>
<dbReference type="InterPro" id="IPR040965">
    <property type="entry name" value="DUF5559"/>
</dbReference>
<dbReference type="AlphaFoldDB" id="A0A6J3J8D6"/>
<organism evidence="2 3">
    <name type="scientific">Sapajus apella</name>
    <name type="common">Brown-capped capuchin</name>
    <name type="synonym">Cebus apella</name>
    <dbReference type="NCBI Taxonomy" id="9515"/>
    <lineage>
        <taxon>Eukaryota</taxon>
        <taxon>Metazoa</taxon>
        <taxon>Chordata</taxon>
        <taxon>Craniata</taxon>
        <taxon>Vertebrata</taxon>
        <taxon>Euteleostomi</taxon>
        <taxon>Mammalia</taxon>
        <taxon>Eutheria</taxon>
        <taxon>Euarchontoglires</taxon>
        <taxon>Primates</taxon>
        <taxon>Haplorrhini</taxon>
        <taxon>Platyrrhini</taxon>
        <taxon>Cebidae</taxon>
        <taxon>Cebinae</taxon>
        <taxon>Sapajus</taxon>
    </lineage>
</organism>